<dbReference type="OrthoDB" id="185175at2759"/>
<gene>
    <name evidence="1" type="primary">FAM13A</name>
</gene>
<name>L0R4X6_HUMAN</name>
<accession>L0R4X6</accession>
<organism evidence="1">
    <name type="scientific">Homo sapiens</name>
    <name type="common">Human</name>
    <dbReference type="NCBI Taxonomy" id="9606"/>
    <lineage>
        <taxon>Eukaryota</taxon>
        <taxon>Metazoa</taxon>
        <taxon>Chordata</taxon>
        <taxon>Craniata</taxon>
        <taxon>Vertebrata</taxon>
        <taxon>Euteleostomi</taxon>
        <taxon>Mammalia</taxon>
        <taxon>Eutheria</taxon>
        <taxon>Euarchontoglires</taxon>
        <taxon>Primates</taxon>
        <taxon>Haplorrhini</taxon>
        <taxon>Catarrhini</taxon>
        <taxon>Hominidae</taxon>
        <taxon>Homo</taxon>
    </lineage>
</organism>
<protein>
    <submittedName>
        <fullName evidence="1">Alternative protein FAM13A</fullName>
    </submittedName>
</protein>
<dbReference type="ChiTaRS" id="FAM13A">
    <property type="organism name" value="human"/>
</dbReference>
<reference evidence="1" key="1">
    <citation type="submission" date="2012-10" db="EMBL/GenBank/DDBJ databases">
        <title>Direct identification of alternative open reading frame translation products in human.</title>
        <authorList>
            <person name="Vanderperre B."/>
            <person name="Lucier J.-F."/>
            <person name="Motard J."/>
            <person name="Tremblay G."/>
            <person name="Vanderperre S."/>
            <person name="Wisztorski M."/>
            <person name="Salzet M."/>
            <person name="Boisvert F.-M."/>
            <person name="Roucou X."/>
        </authorList>
    </citation>
    <scope>NUCLEOTIDE SEQUENCE</scope>
</reference>
<sequence>MTLMDLFPQWMIKYHQNAARTQGFQISMLPQYLNSWNTSRK</sequence>
<evidence type="ECO:0000313" key="1">
    <source>
        <dbReference type="EMBL" id="CCO13728.1"/>
    </source>
</evidence>
<proteinExistence type="predicted"/>
<dbReference type="EMBL" id="HF548017">
    <property type="protein sequence ID" value="CCO13728.1"/>
    <property type="molecule type" value="Genomic_DNA"/>
</dbReference>
<dbReference type="AlphaFoldDB" id="L0R4X6"/>